<accession>A0A6I3J025</accession>
<dbReference type="PANTHER" id="PTHR42705">
    <property type="entry name" value="BIFUNCTIONAL NON-HOMOLOGOUS END JOINING PROTEIN LIGD"/>
    <property type="match status" value="1"/>
</dbReference>
<dbReference type="PANTHER" id="PTHR42705:SF2">
    <property type="entry name" value="BIFUNCTIONAL NON-HOMOLOGOUS END JOINING PROTEIN LIGD"/>
    <property type="match status" value="1"/>
</dbReference>
<dbReference type="CDD" id="cd04863">
    <property type="entry name" value="MtLigD_Pol_like"/>
    <property type="match status" value="1"/>
</dbReference>
<dbReference type="RefSeq" id="WP_311966637.1">
    <property type="nucleotide sequence ID" value="NZ_CP171001.1"/>
</dbReference>
<sequence length="290" mass="31344">MPDHVSVEIDGRTLRLSSLDKVLYPETGTTKGEVLQYYAQVAPVLLEQLRDRAVTRIRWPSGTGGPSFFEKNVPRGTPAWIRTVTLPAPGSTRDRETITYPVIDSVAGLTWLGNLAALELHVHQWRVSPSGEALHPDRLVVDLDPGPGAGLAECSQVALWARDILCDMGIGDLWPVTSGSKGLQLYAELDGTHPVAVVREVAQGLAVALEAGHPTLVVSSMVKAKRGGKVLVDWSQNTASKTTICPWSLRGKFGRPTVAAPREWSELEDAVAGRTPLEQLSLDEALARLP</sequence>
<organism evidence="2 3">
    <name type="scientific">Arsenicicoccus cauae</name>
    <dbReference type="NCBI Taxonomy" id="2663847"/>
    <lineage>
        <taxon>Bacteria</taxon>
        <taxon>Bacillati</taxon>
        <taxon>Actinomycetota</taxon>
        <taxon>Actinomycetes</taxon>
        <taxon>Micrococcales</taxon>
        <taxon>Intrasporangiaceae</taxon>
        <taxon>Arsenicicoccus</taxon>
    </lineage>
</organism>
<dbReference type="AlphaFoldDB" id="A0A6I3J025"/>
<protein>
    <submittedName>
        <fullName evidence="2">ATP-dependent DNA ligase</fullName>
    </submittedName>
</protein>
<feature type="domain" description="DNA ligase D polymerase" evidence="1">
    <location>
        <begin position="30"/>
        <end position="273"/>
    </location>
</feature>
<dbReference type="Gene3D" id="3.90.920.10">
    <property type="entry name" value="DNA primase, PRIM domain"/>
    <property type="match status" value="1"/>
</dbReference>
<dbReference type="GO" id="GO:0016874">
    <property type="term" value="F:ligase activity"/>
    <property type="evidence" value="ECO:0007669"/>
    <property type="project" value="UniProtKB-KW"/>
</dbReference>
<evidence type="ECO:0000259" key="1">
    <source>
        <dbReference type="Pfam" id="PF21686"/>
    </source>
</evidence>
<proteinExistence type="predicted"/>
<comment type="caution">
    <text evidence="2">The sequence shown here is derived from an EMBL/GenBank/DDBJ whole genome shotgun (WGS) entry which is preliminary data.</text>
</comment>
<dbReference type="Proteomes" id="UP000431092">
    <property type="component" value="Unassembled WGS sequence"/>
</dbReference>
<dbReference type="EMBL" id="WLVL01000039">
    <property type="protein sequence ID" value="MTB72646.1"/>
    <property type="molecule type" value="Genomic_DNA"/>
</dbReference>
<dbReference type="InterPro" id="IPR052171">
    <property type="entry name" value="NHEJ_LigD"/>
</dbReference>
<keyword evidence="2" id="KW-0436">Ligase</keyword>
<evidence type="ECO:0000313" key="2">
    <source>
        <dbReference type="EMBL" id="MTB72646.1"/>
    </source>
</evidence>
<gene>
    <name evidence="2" type="ORF">GGG17_11840</name>
</gene>
<dbReference type="Pfam" id="PF21686">
    <property type="entry name" value="LigD_Prim-Pol"/>
    <property type="match status" value="1"/>
</dbReference>
<name>A0A6I3J025_9MICO</name>
<evidence type="ECO:0000313" key="3">
    <source>
        <dbReference type="Proteomes" id="UP000431092"/>
    </source>
</evidence>
<keyword evidence="3" id="KW-1185">Reference proteome</keyword>
<dbReference type="NCBIfam" id="TIGR02778">
    <property type="entry name" value="ligD_pol"/>
    <property type="match status" value="1"/>
</dbReference>
<reference evidence="2 3" key="1">
    <citation type="submission" date="2019-11" db="EMBL/GenBank/DDBJ databases">
        <title>Whole genome sequencing identifies a novel species of the genus Arsenicicoccus isolated from human blood.</title>
        <authorList>
            <person name="Jeong J.H."/>
            <person name="Kweon O.J."/>
            <person name="Kim H.R."/>
            <person name="Kim T.-H."/>
            <person name="Ha S.-M."/>
            <person name="Lee M.-K."/>
        </authorList>
    </citation>
    <scope>NUCLEOTIDE SEQUENCE [LARGE SCALE GENOMIC DNA]</scope>
    <source>
        <strain evidence="2 3">MKL-02</strain>
    </source>
</reference>
<dbReference type="InterPro" id="IPR033649">
    <property type="entry name" value="MtLigD_Pol-like"/>
</dbReference>
<dbReference type="InterPro" id="IPR014145">
    <property type="entry name" value="LigD_pol_dom"/>
</dbReference>